<name>A0ABQ7CLF5_BRACR</name>
<evidence type="ECO:0000313" key="1">
    <source>
        <dbReference type="EMBL" id="KAF3560858.1"/>
    </source>
</evidence>
<reference evidence="1 2" key="1">
    <citation type="journal article" date="2020" name="BMC Genomics">
        <title>Intraspecific diversification of the crop wild relative Brassica cretica Lam. using demographic model selection.</title>
        <authorList>
            <person name="Kioukis A."/>
            <person name="Michalopoulou V.A."/>
            <person name="Briers L."/>
            <person name="Pirintsos S."/>
            <person name="Studholme D.J."/>
            <person name="Pavlidis P."/>
            <person name="Sarris P.F."/>
        </authorList>
    </citation>
    <scope>NUCLEOTIDE SEQUENCE [LARGE SCALE GENOMIC DNA]</scope>
    <source>
        <strain evidence="2">cv. PFS-1207/04</strain>
    </source>
</reference>
<keyword evidence="2" id="KW-1185">Reference proteome</keyword>
<protein>
    <submittedName>
        <fullName evidence="1">Uncharacterized protein</fullName>
    </submittedName>
</protein>
<gene>
    <name evidence="1" type="ORF">DY000_02016712</name>
</gene>
<dbReference type="Proteomes" id="UP000266723">
    <property type="component" value="Unassembled WGS sequence"/>
</dbReference>
<proteinExistence type="predicted"/>
<evidence type="ECO:0000313" key="2">
    <source>
        <dbReference type="Proteomes" id="UP000266723"/>
    </source>
</evidence>
<sequence>MISGHCTRRRFCGNACGKDDFRRNTCREDDFVEAYSAPLTPALVLGSGGSFSSASSASVAFGYEGVWWFVALRESYKSIDALRLEEAKVMNGLWCSCLLLVRPVRRRSNSGVFSPGGRVDEAAALHVCSMVGFRDT</sequence>
<comment type="caution">
    <text evidence="1">The sequence shown here is derived from an EMBL/GenBank/DDBJ whole genome shotgun (WGS) entry which is preliminary data.</text>
</comment>
<accession>A0ABQ7CLF5</accession>
<dbReference type="EMBL" id="QGKV02000759">
    <property type="protein sequence ID" value="KAF3560858.1"/>
    <property type="molecule type" value="Genomic_DNA"/>
</dbReference>
<organism evidence="1 2">
    <name type="scientific">Brassica cretica</name>
    <name type="common">Mustard</name>
    <dbReference type="NCBI Taxonomy" id="69181"/>
    <lineage>
        <taxon>Eukaryota</taxon>
        <taxon>Viridiplantae</taxon>
        <taxon>Streptophyta</taxon>
        <taxon>Embryophyta</taxon>
        <taxon>Tracheophyta</taxon>
        <taxon>Spermatophyta</taxon>
        <taxon>Magnoliopsida</taxon>
        <taxon>eudicotyledons</taxon>
        <taxon>Gunneridae</taxon>
        <taxon>Pentapetalae</taxon>
        <taxon>rosids</taxon>
        <taxon>malvids</taxon>
        <taxon>Brassicales</taxon>
        <taxon>Brassicaceae</taxon>
        <taxon>Brassiceae</taxon>
        <taxon>Brassica</taxon>
    </lineage>
</organism>